<name>A0A7R9A7Z5_9CRUS</name>
<dbReference type="EMBL" id="LR901651">
    <property type="protein sequence ID" value="CAD7249082.1"/>
    <property type="molecule type" value="Genomic_DNA"/>
</dbReference>
<gene>
    <name evidence="1" type="ORF">DSTB1V02_LOCUS8883</name>
</gene>
<dbReference type="EMBL" id="CAJPEV010002134">
    <property type="protein sequence ID" value="CAG0895794.1"/>
    <property type="molecule type" value="Genomic_DNA"/>
</dbReference>
<proteinExistence type="predicted"/>
<protein>
    <submittedName>
        <fullName evidence="1">Uncharacterized protein</fullName>
    </submittedName>
</protein>
<reference evidence="1" key="1">
    <citation type="submission" date="2020-11" db="EMBL/GenBank/DDBJ databases">
        <authorList>
            <person name="Tran Van P."/>
        </authorList>
    </citation>
    <scope>NUCLEOTIDE SEQUENCE</scope>
</reference>
<sequence>MDVPNVLKRLSSVPSGWYIAVQVQPEDDHLYHLSYKLALNWCRLPGSYEETFAMLVWRTGLQKSICSVEKQALLDVTEMIRKAESTVEEKEARGMIICIDRELNNMKNEDWYEMPFLNQRIFETEPMMGRALGNPKNLEGIGTVTALAAVRTDMDYIIIIMGTEGGPVKKLVANERNHNMDLRDLVNGSSILSLNHVMQGDSSAILILTQEQMFPCAVTKYLFLMISKSNASIPSLAANCHNGSLDNLG</sequence>
<dbReference type="AlphaFoldDB" id="A0A7R9A7Z5"/>
<accession>A0A7R9A7Z5</accession>
<evidence type="ECO:0000313" key="2">
    <source>
        <dbReference type="Proteomes" id="UP000677054"/>
    </source>
</evidence>
<organism evidence="1">
    <name type="scientific">Darwinula stevensoni</name>
    <dbReference type="NCBI Taxonomy" id="69355"/>
    <lineage>
        <taxon>Eukaryota</taxon>
        <taxon>Metazoa</taxon>
        <taxon>Ecdysozoa</taxon>
        <taxon>Arthropoda</taxon>
        <taxon>Crustacea</taxon>
        <taxon>Oligostraca</taxon>
        <taxon>Ostracoda</taxon>
        <taxon>Podocopa</taxon>
        <taxon>Podocopida</taxon>
        <taxon>Darwinulocopina</taxon>
        <taxon>Darwinuloidea</taxon>
        <taxon>Darwinulidae</taxon>
        <taxon>Darwinula</taxon>
    </lineage>
</organism>
<keyword evidence="2" id="KW-1185">Reference proteome</keyword>
<evidence type="ECO:0000313" key="1">
    <source>
        <dbReference type="EMBL" id="CAD7249082.1"/>
    </source>
</evidence>
<dbReference type="Proteomes" id="UP000677054">
    <property type="component" value="Unassembled WGS sequence"/>
</dbReference>